<dbReference type="GO" id="GO:0005886">
    <property type="term" value="C:plasma membrane"/>
    <property type="evidence" value="ECO:0007669"/>
    <property type="project" value="UniProtKB-SubCell"/>
</dbReference>
<dbReference type="PROSITE" id="PS50005">
    <property type="entry name" value="TPR"/>
    <property type="match status" value="3"/>
</dbReference>
<feature type="chain" id="PRO_5029847685" description="Tetratricopeptide repeat protein 17" evidence="16">
    <location>
        <begin position="35"/>
        <end position="1188"/>
    </location>
</feature>
<dbReference type="SUPFAM" id="SSF48452">
    <property type="entry name" value="TPR-like"/>
    <property type="match status" value="1"/>
</dbReference>
<evidence type="ECO:0000256" key="11">
    <source>
        <dbReference type="ARBA" id="ARBA00037538"/>
    </source>
</evidence>
<evidence type="ECO:0000256" key="6">
    <source>
        <dbReference type="ARBA" id="ARBA00022794"/>
    </source>
</evidence>
<keyword evidence="4" id="KW-0963">Cytoplasm</keyword>
<sequence length="1188" mass="134261">AAAGAGGLGRAWVLSGWALGLCSLLASGTRPAAATTHWVVTEDGKIQQQVDSPMNLRNPHDLVILMRQETTVNYLKELEKQLVAQKIHIEENEDRDTGLEQRHNKEDPDCIKAKVPLGDLDLYDGTYITLESKDISPEDYIDTKSPVPPDLLQPDCTKVLDLPYSIHAFQHLRGVQERVNLSVPLLPKEDPIFTYLSRRLGRSIEEIGHRIYDGLMKNSSSWVLYNMASFYWRIKNEPYQVVECAMRALHFSSRQNKDIALVNLANVLHQAHFSADAAIVVHAALDYSDFFTSYYTLGNIYAMLGEYNHSVLCYDHALQAKPGFEQAVKRKHAVLCQQKLEQKLEAQHRSLQRTLNELKEYQKQHDHYLRQQDVLDKYKLIQEEQILRNIIHETQMAKEAQLGNHQICRLGNQQHSLHCQWDQPVRYHRGDLFEHVEYVQFGEDSSTSSMTSLNLDLHRNRSDYSQSSQSAPVARSIVSVWSVEPSSDKEHVLWPQRSECVKSYPKIPDPEELPTYFLPPENRGFRQVFVFLKDPVGLGDSQVPDCASITDARSNESLNVLVKELDRNLDLEFQMPDDQARKVLHTRINNQTVTLAKIGAFLHHDLKKVEDPLWLVVNEAGLYWRAVGNGTSAITCLQKALSLAPQQYQDIPLVNLANLLIHYGLHLDASKLLLKALAINASEPLTFLSLGNAYLALNNISGALQAFRQALDLTTKCLECENSLNMIRCLQFYPFLYNITSPACTDHCQEKKRRGSHNREKYFADHHESDTAAAEGHSEGGTEDPEVLAQSSFLRLQNGVVAESNGSEGLENFGDDQMSGEMLALVDEFENSWPQEAFKGALEVKGHRMDLQGIHVLKKGAQDGLASSCFGDCVAAEAEWITFQVKRLQKPQTESLDLQEPIGRNGEMRTYRESENLYHTTLEISGPKIPSPGPIGKTRDYRSLGWPSPDECLKLRRVELTAVASTWLAVSAKNIDITEHIDFATQLQEPAMEPFCNPNLPASMHTLDHLPGVSSRASLHYTGESQLKEVLQNIGKEQYSPQSLEQVGTRIAKALEKNQTSWVLSSMAALYWRVKGQGKKAIDCLRQALHSAPHHMKDVPLISLANIFHNAKLWNDAIIVATMAVEIAPHFVVNHFTLGNVYIAMEEFERAMKWYESTLKLQPEFAPAKNRIRIIQCHLLLKKERRSP</sequence>
<comment type="subcellular location">
    <subcellularLocation>
        <location evidence="1">Cell membrane</location>
    </subcellularLocation>
    <subcellularLocation>
        <location evidence="2">Cytoplasm</location>
        <location evidence="2">Cytoskeleton</location>
    </subcellularLocation>
</comment>
<dbReference type="InterPro" id="IPR052630">
    <property type="entry name" value="TTC17"/>
</dbReference>
<evidence type="ECO:0000256" key="16">
    <source>
        <dbReference type="SAM" id="SignalP"/>
    </source>
</evidence>
<dbReference type="FunFam" id="1.25.40.10:FF:000111">
    <property type="entry name" value="tetratricopeptide repeat protein 17 isoform X1"/>
    <property type="match status" value="1"/>
</dbReference>
<dbReference type="SMART" id="SM00028">
    <property type="entry name" value="TPR"/>
    <property type="match status" value="7"/>
</dbReference>
<keyword evidence="9" id="KW-0472">Membrane</keyword>
<dbReference type="OrthoDB" id="2115703at2759"/>
<evidence type="ECO:0000256" key="7">
    <source>
        <dbReference type="ARBA" id="ARBA00022803"/>
    </source>
</evidence>
<feature type="non-terminal residue" evidence="17">
    <location>
        <position position="1"/>
    </location>
</feature>
<evidence type="ECO:0000256" key="9">
    <source>
        <dbReference type="ARBA" id="ARBA00023136"/>
    </source>
</evidence>
<dbReference type="GO" id="GO:0015629">
    <property type="term" value="C:actin cytoskeleton"/>
    <property type="evidence" value="ECO:0007669"/>
    <property type="project" value="TreeGrafter"/>
</dbReference>
<feature type="repeat" description="TPR" evidence="14">
    <location>
        <begin position="1132"/>
        <end position="1165"/>
    </location>
</feature>
<evidence type="ECO:0000256" key="8">
    <source>
        <dbReference type="ARBA" id="ARBA00023054"/>
    </source>
</evidence>
<comment type="caution">
    <text evidence="17">The sequence shown here is derived from an EMBL/GenBank/DDBJ whole genome shotgun (WGS) entry which is preliminary data.</text>
</comment>
<keyword evidence="10" id="KW-0206">Cytoskeleton</keyword>
<keyword evidence="7 14" id="KW-0802">TPR repeat</keyword>
<evidence type="ECO:0000256" key="10">
    <source>
        <dbReference type="ARBA" id="ARBA00023212"/>
    </source>
</evidence>
<evidence type="ECO:0000256" key="12">
    <source>
        <dbReference type="ARBA" id="ARBA00061326"/>
    </source>
</evidence>
<keyword evidence="6" id="KW-0970">Cilium biogenesis/degradation</keyword>
<gene>
    <name evidence="17" type="primary">Ttc17</name>
    <name evidence="17" type="ORF">EUBBOU_R03971</name>
</gene>
<keyword evidence="8 15" id="KW-0175">Coiled coil</keyword>
<organism evidence="17 18">
    <name type="scientific">Eubucco bourcierii</name>
    <name type="common">red-headed barbet</name>
    <dbReference type="NCBI Taxonomy" id="91767"/>
    <lineage>
        <taxon>Eukaryota</taxon>
        <taxon>Metazoa</taxon>
        <taxon>Chordata</taxon>
        <taxon>Craniata</taxon>
        <taxon>Vertebrata</taxon>
        <taxon>Euteleostomi</taxon>
        <taxon>Archelosauria</taxon>
        <taxon>Archosauria</taxon>
        <taxon>Dinosauria</taxon>
        <taxon>Saurischia</taxon>
        <taxon>Theropoda</taxon>
        <taxon>Coelurosauria</taxon>
        <taxon>Aves</taxon>
        <taxon>Neognathae</taxon>
        <taxon>Neoaves</taxon>
        <taxon>Telluraves</taxon>
        <taxon>Coraciimorphae</taxon>
        <taxon>Piciformes</taxon>
        <taxon>Ramphastidae</taxon>
        <taxon>Eubucco</taxon>
    </lineage>
</organism>
<dbReference type="Pfam" id="PF13181">
    <property type="entry name" value="TPR_8"/>
    <property type="match status" value="3"/>
</dbReference>
<evidence type="ECO:0000256" key="4">
    <source>
        <dbReference type="ARBA" id="ARBA00022490"/>
    </source>
</evidence>
<protein>
    <recommendedName>
        <fullName evidence="13">Tetratricopeptide repeat protein 17</fullName>
    </recommendedName>
</protein>
<comment type="similarity">
    <text evidence="12">Belongs to the TTC17 family.</text>
</comment>
<evidence type="ECO:0000256" key="5">
    <source>
        <dbReference type="ARBA" id="ARBA00022737"/>
    </source>
</evidence>
<dbReference type="InterPro" id="IPR011990">
    <property type="entry name" value="TPR-like_helical_dom_sf"/>
</dbReference>
<dbReference type="Gene3D" id="1.25.40.10">
    <property type="entry name" value="Tetratricopeptide repeat domain"/>
    <property type="match status" value="3"/>
</dbReference>
<feature type="signal peptide" evidence="16">
    <location>
        <begin position="1"/>
        <end position="34"/>
    </location>
</feature>
<dbReference type="PANTHER" id="PTHR16091">
    <property type="entry name" value="TTC17 PROTEIN"/>
    <property type="match status" value="1"/>
</dbReference>
<feature type="coiled-coil region" evidence="15">
    <location>
        <begin position="337"/>
        <end position="371"/>
    </location>
</feature>
<proteinExistence type="inferred from homology"/>
<dbReference type="GO" id="GO:0005737">
    <property type="term" value="C:cytoplasm"/>
    <property type="evidence" value="ECO:0007669"/>
    <property type="project" value="TreeGrafter"/>
</dbReference>
<dbReference type="InterPro" id="IPR019734">
    <property type="entry name" value="TPR_rpt"/>
</dbReference>
<dbReference type="GO" id="GO:0044782">
    <property type="term" value="P:cilium organization"/>
    <property type="evidence" value="ECO:0007669"/>
    <property type="project" value="TreeGrafter"/>
</dbReference>
<evidence type="ECO:0000256" key="3">
    <source>
        <dbReference type="ARBA" id="ARBA00022475"/>
    </source>
</evidence>
<dbReference type="EMBL" id="VWZE01019640">
    <property type="protein sequence ID" value="NXF95073.1"/>
    <property type="molecule type" value="Genomic_DNA"/>
</dbReference>
<dbReference type="FunFam" id="1.25.40.10:FF:000053">
    <property type="entry name" value="Tetratricopeptide repeat domain 17"/>
    <property type="match status" value="1"/>
</dbReference>
<keyword evidence="16" id="KW-0732">Signal</keyword>
<feature type="repeat" description="TPR" evidence="14">
    <location>
        <begin position="291"/>
        <end position="324"/>
    </location>
</feature>
<reference evidence="17 18" key="1">
    <citation type="submission" date="2019-09" db="EMBL/GenBank/DDBJ databases">
        <title>Bird 10,000 Genomes (B10K) Project - Family phase.</title>
        <authorList>
            <person name="Zhang G."/>
        </authorList>
    </citation>
    <scope>NUCLEOTIDE SEQUENCE [LARGE SCALE GENOMIC DNA]</scope>
    <source>
        <strain evidence="17">B10K-DU-001-04</strain>
        <tissue evidence="17">Muscle</tissue>
    </source>
</reference>
<keyword evidence="5" id="KW-0677">Repeat</keyword>
<evidence type="ECO:0000313" key="18">
    <source>
        <dbReference type="Proteomes" id="UP000583613"/>
    </source>
</evidence>
<dbReference type="GO" id="GO:0030041">
    <property type="term" value="P:actin filament polymerization"/>
    <property type="evidence" value="ECO:0007669"/>
    <property type="project" value="TreeGrafter"/>
</dbReference>
<evidence type="ECO:0000313" key="17">
    <source>
        <dbReference type="EMBL" id="NXF95073.1"/>
    </source>
</evidence>
<feature type="repeat" description="TPR" evidence="14">
    <location>
        <begin position="684"/>
        <end position="717"/>
    </location>
</feature>
<evidence type="ECO:0000256" key="1">
    <source>
        <dbReference type="ARBA" id="ARBA00004236"/>
    </source>
</evidence>
<feature type="non-terminal residue" evidence="17">
    <location>
        <position position="1188"/>
    </location>
</feature>
<name>A0A7K8XUN2_9PICI</name>
<dbReference type="PANTHER" id="PTHR16091:SF1">
    <property type="entry name" value="TETRATRICOPEPTIDE REPEAT PROTEIN 17"/>
    <property type="match status" value="1"/>
</dbReference>
<keyword evidence="18" id="KW-1185">Reference proteome</keyword>
<accession>A0A7K8XUN2</accession>
<evidence type="ECO:0000256" key="2">
    <source>
        <dbReference type="ARBA" id="ARBA00004245"/>
    </source>
</evidence>
<comment type="function">
    <text evidence="11">Plays a role in primary ciliogenesis by modulating actin polymerization.</text>
</comment>
<dbReference type="FunFam" id="1.25.40.10:FF:000061">
    <property type="entry name" value="Tetratricopeptide repeat domain 17"/>
    <property type="match status" value="1"/>
</dbReference>
<evidence type="ECO:0000256" key="13">
    <source>
        <dbReference type="ARBA" id="ARBA00073935"/>
    </source>
</evidence>
<keyword evidence="3" id="KW-1003">Cell membrane</keyword>
<dbReference type="AlphaFoldDB" id="A0A7K8XUN2"/>
<evidence type="ECO:0000256" key="14">
    <source>
        <dbReference type="PROSITE-ProRule" id="PRU00339"/>
    </source>
</evidence>
<evidence type="ECO:0000256" key="15">
    <source>
        <dbReference type="SAM" id="Coils"/>
    </source>
</evidence>
<dbReference type="Proteomes" id="UP000583613">
    <property type="component" value="Unassembled WGS sequence"/>
</dbReference>